<name>A0AAP0MMD3_9ROSI</name>
<dbReference type="AlphaFoldDB" id="A0AAP0MMD3"/>
<comment type="caution">
    <text evidence="2">The sequence shown here is derived from an EMBL/GenBank/DDBJ whole genome shotgun (WGS) entry which is preliminary data.</text>
</comment>
<evidence type="ECO:0000256" key="1">
    <source>
        <dbReference type="SAM" id="MobiDB-lite"/>
    </source>
</evidence>
<gene>
    <name evidence="2" type="ORF">WN944_002988</name>
</gene>
<proteinExistence type="predicted"/>
<keyword evidence="3" id="KW-1185">Reference proteome</keyword>
<sequence length="102" mass="11736">MLQDLLLNTGYVLLESANSLATQISKYFSWNYRFPPESKSFKRPPMIVIVVDVYSEGQHLSMRFLKTQLLRSKIKTDGGSSGNLGSTSFKNENQEERLKFQR</sequence>
<protein>
    <submittedName>
        <fullName evidence="2">Uncharacterized protein</fullName>
    </submittedName>
</protein>
<dbReference type="EMBL" id="JBCGBO010000004">
    <property type="protein sequence ID" value="KAK9210617.1"/>
    <property type="molecule type" value="Genomic_DNA"/>
</dbReference>
<accession>A0AAP0MMD3</accession>
<reference evidence="2 3" key="1">
    <citation type="submission" date="2024-05" db="EMBL/GenBank/DDBJ databases">
        <title>Haplotype-resolved chromosome-level genome assembly of Huyou (Citrus changshanensis).</title>
        <authorList>
            <person name="Miao C."/>
            <person name="Chen W."/>
            <person name="Wu Y."/>
            <person name="Wang L."/>
            <person name="Zhao S."/>
            <person name="Grierson D."/>
            <person name="Xu C."/>
            <person name="Chen K."/>
        </authorList>
    </citation>
    <scope>NUCLEOTIDE SEQUENCE [LARGE SCALE GENOMIC DNA]</scope>
    <source>
        <strain evidence="2">01-14</strain>
        <tissue evidence="2">Leaf</tissue>
    </source>
</reference>
<evidence type="ECO:0000313" key="3">
    <source>
        <dbReference type="Proteomes" id="UP001428341"/>
    </source>
</evidence>
<evidence type="ECO:0000313" key="2">
    <source>
        <dbReference type="EMBL" id="KAK9210617.1"/>
    </source>
</evidence>
<feature type="compositionally biased region" description="Basic and acidic residues" evidence="1">
    <location>
        <begin position="92"/>
        <end position="102"/>
    </location>
</feature>
<organism evidence="2 3">
    <name type="scientific">Citrus x changshan-huyou</name>
    <dbReference type="NCBI Taxonomy" id="2935761"/>
    <lineage>
        <taxon>Eukaryota</taxon>
        <taxon>Viridiplantae</taxon>
        <taxon>Streptophyta</taxon>
        <taxon>Embryophyta</taxon>
        <taxon>Tracheophyta</taxon>
        <taxon>Spermatophyta</taxon>
        <taxon>Magnoliopsida</taxon>
        <taxon>eudicotyledons</taxon>
        <taxon>Gunneridae</taxon>
        <taxon>Pentapetalae</taxon>
        <taxon>rosids</taxon>
        <taxon>malvids</taxon>
        <taxon>Sapindales</taxon>
        <taxon>Rutaceae</taxon>
        <taxon>Aurantioideae</taxon>
        <taxon>Citrus</taxon>
    </lineage>
</organism>
<feature type="region of interest" description="Disordered" evidence="1">
    <location>
        <begin position="76"/>
        <end position="102"/>
    </location>
</feature>
<dbReference type="Proteomes" id="UP001428341">
    <property type="component" value="Unassembled WGS sequence"/>
</dbReference>